<organism evidence="1 2">
    <name type="scientific">Bradyrhizobium elkanii</name>
    <dbReference type="NCBI Taxonomy" id="29448"/>
    <lineage>
        <taxon>Bacteria</taxon>
        <taxon>Pseudomonadati</taxon>
        <taxon>Pseudomonadota</taxon>
        <taxon>Alphaproteobacteria</taxon>
        <taxon>Hyphomicrobiales</taxon>
        <taxon>Nitrobacteraceae</taxon>
        <taxon>Bradyrhizobium</taxon>
    </lineage>
</organism>
<gene>
    <name evidence="1" type="ORF">JOH49_007443</name>
</gene>
<accession>A0A8I1YFD2</accession>
<proteinExistence type="predicted"/>
<comment type="caution">
    <text evidence="1">The sequence shown here is derived from an EMBL/GenBank/DDBJ whole genome shotgun (WGS) entry which is preliminary data.</text>
</comment>
<evidence type="ECO:0000313" key="1">
    <source>
        <dbReference type="EMBL" id="MBP1297690.1"/>
    </source>
</evidence>
<evidence type="ECO:0000313" key="2">
    <source>
        <dbReference type="Proteomes" id="UP000673383"/>
    </source>
</evidence>
<dbReference type="EMBL" id="JAFICZ010000001">
    <property type="protein sequence ID" value="MBP1297690.1"/>
    <property type="molecule type" value="Genomic_DNA"/>
</dbReference>
<dbReference type="Proteomes" id="UP000673383">
    <property type="component" value="Unassembled WGS sequence"/>
</dbReference>
<name>A0A8I1YFD2_BRAEL</name>
<dbReference type="AlphaFoldDB" id="A0A8I1YFD2"/>
<reference evidence="1" key="1">
    <citation type="submission" date="2021-02" db="EMBL/GenBank/DDBJ databases">
        <title>Genomic Encyclopedia of Type Strains, Phase IV (KMG-V): Genome sequencing to study the core and pangenomes of soil and plant-associated prokaryotes.</title>
        <authorList>
            <person name="Whitman W."/>
        </authorList>
    </citation>
    <scope>NUCLEOTIDE SEQUENCE</scope>
    <source>
        <strain evidence="1">USDA 406</strain>
    </source>
</reference>
<protein>
    <submittedName>
        <fullName evidence="1">Uncharacterized protein</fullName>
    </submittedName>
</protein>
<sequence>MPEYARLRPVRRTAGRLDAGDAERYDCGRESNEPLASECVWSEHWDCSSEHS</sequence>